<dbReference type="Proteomes" id="UP001151516">
    <property type="component" value="Unassembled WGS sequence"/>
</dbReference>
<comment type="caution">
    <text evidence="2">The sequence shown here is derived from an EMBL/GenBank/DDBJ whole genome shotgun (WGS) entry which is preliminary data.</text>
</comment>
<dbReference type="EMBL" id="JANBTX010000233">
    <property type="protein sequence ID" value="KAJ2684123.1"/>
    <property type="molecule type" value="Genomic_DNA"/>
</dbReference>
<organism evidence="2 3">
    <name type="scientific">Coemansia spiralis</name>
    <dbReference type="NCBI Taxonomy" id="417178"/>
    <lineage>
        <taxon>Eukaryota</taxon>
        <taxon>Fungi</taxon>
        <taxon>Fungi incertae sedis</taxon>
        <taxon>Zoopagomycota</taxon>
        <taxon>Kickxellomycotina</taxon>
        <taxon>Kickxellomycetes</taxon>
        <taxon>Kickxellales</taxon>
        <taxon>Kickxellaceae</taxon>
        <taxon>Coemansia</taxon>
    </lineage>
</organism>
<name>A0A9W8GBP3_9FUNG</name>
<proteinExistence type="predicted"/>
<protein>
    <submittedName>
        <fullName evidence="2">Uncharacterized protein</fullName>
    </submittedName>
</protein>
<evidence type="ECO:0000313" key="3">
    <source>
        <dbReference type="Proteomes" id="UP001151516"/>
    </source>
</evidence>
<evidence type="ECO:0000256" key="1">
    <source>
        <dbReference type="SAM" id="MobiDB-lite"/>
    </source>
</evidence>
<evidence type="ECO:0000313" key="2">
    <source>
        <dbReference type="EMBL" id="KAJ2684123.1"/>
    </source>
</evidence>
<feature type="region of interest" description="Disordered" evidence="1">
    <location>
        <begin position="45"/>
        <end position="108"/>
    </location>
</feature>
<reference evidence="2" key="1">
    <citation type="submission" date="2022-07" db="EMBL/GenBank/DDBJ databases">
        <title>Phylogenomic reconstructions and comparative analyses of Kickxellomycotina fungi.</title>
        <authorList>
            <person name="Reynolds N.K."/>
            <person name="Stajich J.E."/>
            <person name="Barry K."/>
            <person name="Grigoriev I.V."/>
            <person name="Crous P."/>
            <person name="Smith M.E."/>
        </authorList>
    </citation>
    <scope>NUCLEOTIDE SEQUENCE</scope>
    <source>
        <strain evidence="2">CBS 109367</strain>
    </source>
</reference>
<dbReference type="OrthoDB" id="433924at2759"/>
<gene>
    <name evidence="2" type="ORF">IWW39_005095</name>
</gene>
<keyword evidence="3" id="KW-1185">Reference proteome</keyword>
<dbReference type="AlphaFoldDB" id="A0A9W8GBP3"/>
<sequence>MSLDEVDLIIKHRVSNSVCEYLPVRRSAAEDKIAVAKRVQMNKQLVGARSRASTSKPPPATAKRSTVFRDEFDVTEPMAPVAGPAPRKVGAQTARKSTGGRRPPPPPP</sequence>
<accession>A0A9W8GBP3</accession>